<organism evidence="1 2">
    <name type="scientific">Beta vulgaris subsp. vulgaris</name>
    <name type="common">Beet</name>
    <dbReference type="NCBI Taxonomy" id="3555"/>
    <lineage>
        <taxon>Eukaryota</taxon>
        <taxon>Viridiplantae</taxon>
        <taxon>Streptophyta</taxon>
        <taxon>Embryophyta</taxon>
        <taxon>Tracheophyta</taxon>
        <taxon>Spermatophyta</taxon>
        <taxon>Magnoliopsida</taxon>
        <taxon>eudicotyledons</taxon>
        <taxon>Gunneridae</taxon>
        <taxon>Pentapetalae</taxon>
        <taxon>Caryophyllales</taxon>
        <taxon>Chenopodiaceae</taxon>
        <taxon>Betoideae</taxon>
        <taxon>Beta</taxon>
    </lineage>
</organism>
<dbReference type="AlphaFoldDB" id="A0A0J8BIN2"/>
<dbReference type="EMBL" id="KQ107505">
    <property type="protein sequence ID" value="KMS65515.1"/>
    <property type="molecule type" value="Genomic_DNA"/>
</dbReference>
<dbReference type="Gramene" id="KMS65515">
    <property type="protein sequence ID" value="KMS65515"/>
    <property type="gene ID" value="BVRB_035200"/>
</dbReference>
<evidence type="ECO:0000313" key="1">
    <source>
        <dbReference type="EMBL" id="KMS65515.1"/>
    </source>
</evidence>
<sequence>NSAHTNDTAASTQIRASLVNALVAVVGKSTGSDRQLTATEVNCQTQTLQAITAAPEALSTSTASTAINLISGILKSSSPISTTAQTALAQSTSSVMEALLGPVTTSTTSAGAPAAAPAANLKAVGDNVRNIISSIATAALNTMQPGEAPQVLVTKQFVSESVKVAKGAPIISASVEIPSTALASVGGPVGLQSTSWATNLYAYTNQTICGKVVKLTIPGIEFND</sequence>
<proteinExistence type="predicted"/>
<feature type="non-terminal residue" evidence="1">
    <location>
        <position position="224"/>
    </location>
</feature>
<reference evidence="1 2" key="1">
    <citation type="journal article" date="2014" name="Nature">
        <title>The genome of the recently domesticated crop plant sugar beet (Beta vulgaris).</title>
        <authorList>
            <person name="Dohm J.C."/>
            <person name="Minoche A.E."/>
            <person name="Holtgrawe D."/>
            <person name="Capella-Gutierrez S."/>
            <person name="Zakrzewski F."/>
            <person name="Tafer H."/>
            <person name="Rupp O."/>
            <person name="Sorensen T.R."/>
            <person name="Stracke R."/>
            <person name="Reinhardt R."/>
            <person name="Goesmann A."/>
            <person name="Kraft T."/>
            <person name="Schulz B."/>
            <person name="Stadler P.F."/>
            <person name="Schmidt T."/>
            <person name="Gabaldon T."/>
            <person name="Lehrach H."/>
            <person name="Weisshaar B."/>
            <person name="Himmelbauer H."/>
        </authorList>
    </citation>
    <scope>NUCLEOTIDE SEQUENCE [LARGE SCALE GENOMIC DNA]</scope>
    <source>
        <tissue evidence="1">Taproot</tissue>
    </source>
</reference>
<name>A0A0J8BIN2_BETVV</name>
<dbReference type="Proteomes" id="UP000035740">
    <property type="component" value="Unassembled WGS sequence"/>
</dbReference>
<keyword evidence="2" id="KW-1185">Reference proteome</keyword>
<evidence type="ECO:0000313" key="2">
    <source>
        <dbReference type="Proteomes" id="UP000035740"/>
    </source>
</evidence>
<accession>A0A0J8BIN2</accession>
<feature type="non-terminal residue" evidence="1">
    <location>
        <position position="1"/>
    </location>
</feature>
<gene>
    <name evidence="1" type="ORF">BVRB_035200</name>
</gene>
<protein>
    <submittedName>
        <fullName evidence="1">Uncharacterized protein</fullName>
    </submittedName>
</protein>